<comment type="caution">
    <text evidence="1">The sequence shown here is derived from an EMBL/GenBank/DDBJ whole genome shotgun (WGS) entry which is preliminary data.</text>
</comment>
<name>A0A4R8S0U1_9MYCO</name>
<accession>A0A4R8S0U1</accession>
<gene>
    <name evidence="1" type="ORF">DE4585_04237</name>
</gene>
<proteinExistence type="predicted"/>
<evidence type="ECO:0000313" key="2">
    <source>
        <dbReference type="Proteomes" id="UP000295117"/>
    </source>
</evidence>
<dbReference type="EMBL" id="PECH01000009">
    <property type="protein sequence ID" value="TDZ78400.1"/>
    <property type="molecule type" value="Genomic_DNA"/>
</dbReference>
<protein>
    <submittedName>
        <fullName evidence="1">Uncharacterized protein</fullName>
    </submittedName>
</protein>
<dbReference type="Proteomes" id="UP000295117">
    <property type="component" value="Unassembled WGS sequence"/>
</dbReference>
<evidence type="ECO:0000313" key="1">
    <source>
        <dbReference type="EMBL" id="TDZ78400.1"/>
    </source>
</evidence>
<organism evidence="1 2">
    <name type="scientific">Mycobacteroides salmoniphilum</name>
    <dbReference type="NCBI Taxonomy" id="404941"/>
    <lineage>
        <taxon>Bacteria</taxon>
        <taxon>Bacillati</taxon>
        <taxon>Actinomycetota</taxon>
        <taxon>Actinomycetes</taxon>
        <taxon>Mycobacteriales</taxon>
        <taxon>Mycobacteriaceae</taxon>
        <taxon>Mycobacteroides</taxon>
    </lineage>
</organism>
<dbReference type="AlphaFoldDB" id="A0A4R8S0U1"/>
<reference evidence="1 2" key="1">
    <citation type="journal article" date="2019" name="Sci. Rep.">
        <title>Extended insight into the Mycobacterium chelonae-abscessus complex through whole genome sequencing of Mycobacterium salmoniphilum outbreak and Mycobacterium salmoniphilum-like strains.</title>
        <authorList>
            <person name="Behra P.R.K."/>
            <person name="Das S."/>
            <person name="Pettersson B.M.F."/>
            <person name="Shirreff L."/>
            <person name="DuCote T."/>
            <person name="Jacobsson K.G."/>
            <person name="Ennis D.G."/>
            <person name="Kirsebom L.A."/>
        </authorList>
    </citation>
    <scope>NUCLEOTIDE SEQUENCE [LARGE SCALE GENOMIC DNA]</scope>
    <source>
        <strain evidence="1 2">DE 4585</strain>
    </source>
</reference>
<sequence>MTSPIEPPDESKYQRELGRIIGRYTGGVRTARVYATEFIRWRSTEIDAGSALSDLLAVRDLFTDIDDYCPDYIPEPWDPMWISETEMRQRLMNDRIPALEDLFGEDFIEAHSPDADYLAKCEELARRVDIALVSYSTGRIDGDIFVADIYAIQDDGDRWQVFHELLDTAYSDAAALEMGSPDIGSDSYGRDARLLAAQRAQTLESAFGLTAD</sequence>
<dbReference type="RefSeq" id="WP_134073323.1">
    <property type="nucleotide sequence ID" value="NZ_PECH01000009.1"/>
</dbReference>